<dbReference type="Gene3D" id="1.10.260.40">
    <property type="entry name" value="lambda repressor-like DNA-binding domains"/>
    <property type="match status" value="1"/>
</dbReference>
<dbReference type="SUPFAM" id="SSF47413">
    <property type="entry name" value="lambda repressor-like DNA-binding domains"/>
    <property type="match status" value="1"/>
</dbReference>
<dbReference type="SMART" id="SM00530">
    <property type="entry name" value="HTH_XRE"/>
    <property type="match status" value="1"/>
</dbReference>
<accession>A0A0U5JX04</accession>
<dbReference type="Pfam" id="PF13443">
    <property type="entry name" value="HTH_26"/>
    <property type="match status" value="1"/>
</dbReference>
<evidence type="ECO:0000313" key="3">
    <source>
        <dbReference type="Proteomes" id="UP000235484"/>
    </source>
</evidence>
<proteinExistence type="predicted"/>
<organism evidence="2 3">
    <name type="scientific">Limosilactobacillus reuteri</name>
    <name type="common">Lactobacillus reuteri</name>
    <dbReference type="NCBI Taxonomy" id="1598"/>
    <lineage>
        <taxon>Bacteria</taxon>
        <taxon>Bacillati</taxon>
        <taxon>Bacillota</taxon>
        <taxon>Bacilli</taxon>
        <taxon>Lactobacillales</taxon>
        <taxon>Lactobacillaceae</taxon>
        <taxon>Limosilactobacillus</taxon>
    </lineage>
</organism>
<dbReference type="Proteomes" id="UP000235484">
    <property type="component" value="Unassembled WGS sequence"/>
</dbReference>
<dbReference type="CDD" id="cd00093">
    <property type="entry name" value="HTH_XRE"/>
    <property type="match status" value="1"/>
</dbReference>
<evidence type="ECO:0000313" key="2">
    <source>
        <dbReference type="EMBL" id="CUR42440.1"/>
    </source>
</evidence>
<dbReference type="InterPro" id="IPR001387">
    <property type="entry name" value="Cro/C1-type_HTH"/>
</dbReference>
<dbReference type="GO" id="GO:0003677">
    <property type="term" value="F:DNA binding"/>
    <property type="evidence" value="ECO:0007669"/>
    <property type="project" value="InterPro"/>
</dbReference>
<gene>
    <name evidence="2" type="ORF">LRLP16767_LR202_02112</name>
</gene>
<sequence length="89" mass="10126">MNLSEIFAVNVKTRLIAVNLSKKDLAAKTAVSRNTINHLTSGKAKMIRFESIEEIAKALKCEPQQLFDEKTNWAIFKWANKYQGVNKND</sequence>
<protein>
    <recommendedName>
        <fullName evidence="1">HTH cro/C1-type domain-containing protein</fullName>
    </recommendedName>
</protein>
<dbReference type="EMBL" id="LN887683">
    <property type="protein sequence ID" value="CUR42440.1"/>
    <property type="molecule type" value="Genomic_DNA"/>
</dbReference>
<dbReference type="InterPro" id="IPR010982">
    <property type="entry name" value="Lambda_DNA-bd_dom_sf"/>
</dbReference>
<dbReference type="RefSeq" id="WP_102816963.1">
    <property type="nucleotide sequence ID" value="NZ_LN887683.1"/>
</dbReference>
<dbReference type="AlphaFoldDB" id="A0A0U5JX04"/>
<reference evidence="3" key="1">
    <citation type="submission" date="2015-10" db="EMBL/GenBank/DDBJ databases">
        <authorList>
            <person name="Crossman L.C."/>
        </authorList>
    </citation>
    <scope>NUCLEOTIDE SEQUENCE [LARGE SCALE GENOMIC DNA]</scope>
    <source>
        <strain evidence="3">20-2</strain>
    </source>
</reference>
<feature type="domain" description="HTH cro/C1-type" evidence="1">
    <location>
        <begin position="19"/>
        <end position="66"/>
    </location>
</feature>
<dbReference type="PROSITE" id="PS50943">
    <property type="entry name" value="HTH_CROC1"/>
    <property type="match status" value="1"/>
</dbReference>
<name>A0A0U5JX04_LIMRT</name>
<evidence type="ECO:0000259" key="1">
    <source>
        <dbReference type="PROSITE" id="PS50943"/>
    </source>
</evidence>